<sequence length="761" mass="84563">MTKLNVLRSIRVQARRTVVPWGVTLSGKINSMPFGKPFQTPILNTVFIARNFGGNDAPPMAKGEAMKKFGVDLTELASSGKLDPVIGRDEEIRRALQVLSRRTKNNPVLVGEAGVGKTAIIEGLAQRIANGEVPESMKEKRVIALDLSSIIAGAKFRGDFEERMKQILSDVVESNGKIILFIDELHALLGLGKGDGAMDASNMLKPALARGTLHCCGATTLDEYRQYIEKDPALARRFQSVLVSEPTVQDTITILRGLREKYEVHHGVQIADSALVVAATASHRYIADRFLPDKAIDLVDEACSALRLQQESKPEAIENLDREIMRIQIQLESLKKETDINSSETREKLEAELAEKKVKADELTKVWHQEKARLDSIKESKEKLNKVRTELELAERAGNYSKASELRYGTIPDIEKSIPREEENSGNSLLHERVTSEDIARVVAKSTGIPITSLLQGEKEKLLHMEESIASRVIGQDEAIKTVSEAVRLSKSGLQNAERPLASLMFLGPTGVGKTELCKSLARFLFDSESALIRIDMSEYMEKHSVSRLIGAPPGYVGYDQGGELTEAVRRRPYSIILLDELEKAHRDVSNILLQVLDEGHLTDSQGRRVDFRNTIIIMTSNLGAEYSLSGASQDALAAVRGHFAPEFINRIDDLLVFNRLSEHCMEGIVQVRLKDIQSRLVEMRMVLHVTEEAKRWLAQKGYEPAYGARPLNRLIQRSILNPLAKMLLSGEARHGQNITVDSDQHELKITTSDPSPEKEA</sequence>
<name>A0ACC2RW80_9FUNG</name>
<evidence type="ECO:0000313" key="1">
    <source>
        <dbReference type="EMBL" id="KAJ9054317.1"/>
    </source>
</evidence>
<comment type="caution">
    <text evidence="1">The sequence shown here is derived from an EMBL/GenBank/DDBJ whole genome shotgun (WGS) entry which is preliminary data.</text>
</comment>
<proteinExistence type="predicted"/>
<evidence type="ECO:0000313" key="2">
    <source>
        <dbReference type="Proteomes" id="UP001165960"/>
    </source>
</evidence>
<reference evidence="1" key="1">
    <citation type="submission" date="2022-04" db="EMBL/GenBank/DDBJ databases">
        <title>Genome of the entomopathogenic fungus Entomophthora muscae.</title>
        <authorList>
            <person name="Elya C."/>
            <person name="Lovett B.R."/>
            <person name="Lee E."/>
            <person name="Macias A.M."/>
            <person name="Hajek A.E."/>
            <person name="De Bivort B.L."/>
            <person name="Kasson M.T."/>
            <person name="De Fine Licht H.H."/>
            <person name="Stajich J.E."/>
        </authorList>
    </citation>
    <scope>NUCLEOTIDE SEQUENCE</scope>
    <source>
        <strain evidence="1">Berkeley</strain>
    </source>
</reference>
<accession>A0ACC2RW80</accession>
<gene>
    <name evidence="1" type="primary">HSP78_1</name>
    <name evidence="1" type="ORF">DSO57_1015910</name>
</gene>
<keyword evidence="2" id="KW-1185">Reference proteome</keyword>
<dbReference type="Proteomes" id="UP001165960">
    <property type="component" value="Unassembled WGS sequence"/>
</dbReference>
<organism evidence="1 2">
    <name type="scientific">Entomophthora muscae</name>
    <dbReference type="NCBI Taxonomy" id="34485"/>
    <lineage>
        <taxon>Eukaryota</taxon>
        <taxon>Fungi</taxon>
        <taxon>Fungi incertae sedis</taxon>
        <taxon>Zoopagomycota</taxon>
        <taxon>Entomophthoromycotina</taxon>
        <taxon>Entomophthoromycetes</taxon>
        <taxon>Entomophthorales</taxon>
        <taxon>Entomophthoraceae</taxon>
        <taxon>Entomophthora</taxon>
    </lineage>
</organism>
<dbReference type="EMBL" id="QTSX02006453">
    <property type="protein sequence ID" value="KAJ9054317.1"/>
    <property type="molecule type" value="Genomic_DNA"/>
</dbReference>
<protein>
    <submittedName>
        <fullName evidence="1">Chaperone ATPase hsp78</fullName>
    </submittedName>
</protein>